<keyword evidence="1 3" id="KW-0853">WD repeat</keyword>
<evidence type="ECO:0000256" key="1">
    <source>
        <dbReference type="ARBA" id="ARBA00022574"/>
    </source>
</evidence>
<dbReference type="Pfam" id="PF00400">
    <property type="entry name" value="WD40"/>
    <property type="match status" value="4"/>
</dbReference>
<dbReference type="PROSITE" id="PS50082">
    <property type="entry name" value="WD_REPEATS_2"/>
    <property type="match status" value="5"/>
</dbReference>
<protein>
    <submittedName>
        <fullName evidence="4">Uncharacterized protein</fullName>
    </submittedName>
</protein>
<evidence type="ECO:0000256" key="2">
    <source>
        <dbReference type="ARBA" id="ARBA00022737"/>
    </source>
</evidence>
<dbReference type="EMBL" id="CAUJNA010002802">
    <property type="protein sequence ID" value="CAJ1394334.1"/>
    <property type="molecule type" value="Genomic_DNA"/>
</dbReference>
<feature type="repeat" description="WD" evidence="3">
    <location>
        <begin position="147"/>
        <end position="186"/>
    </location>
</feature>
<keyword evidence="2" id="KW-0677">Repeat</keyword>
<dbReference type="Gene3D" id="2.130.10.10">
    <property type="entry name" value="YVTN repeat-like/Quinoprotein amine dehydrogenase"/>
    <property type="match status" value="2"/>
</dbReference>
<dbReference type="AlphaFoldDB" id="A0AA36IVM5"/>
<proteinExistence type="predicted"/>
<dbReference type="Proteomes" id="UP001178507">
    <property type="component" value="Unassembled WGS sequence"/>
</dbReference>
<dbReference type="InterPro" id="IPR001680">
    <property type="entry name" value="WD40_rpt"/>
</dbReference>
<dbReference type="SMART" id="SM00320">
    <property type="entry name" value="WD40"/>
    <property type="match status" value="4"/>
</dbReference>
<evidence type="ECO:0000313" key="5">
    <source>
        <dbReference type="Proteomes" id="UP001178507"/>
    </source>
</evidence>
<dbReference type="SUPFAM" id="SSF50978">
    <property type="entry name" value="WD40 repeat-like"/>
    <property type="match status" value="1"/>
</dbReference>
<name>A0AA36IVM5_9DINO</name>
<dbReference type="InterPro" id="IPR036322">
    <property type="entry name" value="WD40_repeat_dom_sf"/>
</dbReference>
<keyword evidence="5" id="KW-1185">Reference proteome</keyword>
<dbReference type="PANTHER" id="PTHR19848">
    <property type="entry name" value="WD40 REPEAT PROTEIN"/>
    <property type="match status" value="1"/>
</dbReference>
<feature type="repeat" description="WD" evidence="3">
    <location>
        <begin position="63"/>
        <end position="104"/>
    </location>
</feature>
<dbReference type="InterPro" id="IPR020472">
    <property type="entry name" value="WD40_PAC1"/>
</dbReference>
<dbReference type="InterPro" id="IPR015943">
    <property type="entry name" value="WD40/YVTN_repeat-like_dom_sf"/>
</dbReference>
<dbReference type="PANTHER" id="PTHR19848:SF8">
    <property type="entry name" value="F-BOX AND WD REPEAT DOMAIN CONTAINING 7"/>
    <property type="match status" value="1"/>
</dbReference>
<accession>A0AA36IVM5</accession>
<sequence length="190" mass="21509">MDRSVRVWDLNSLAMLASLEQAHLSGIFRLRKLDAGDSFITASRDRTMKVWLSSTWQARRTLAPPHYDGVSDVAVAVKKGCFFSASRDRSIRRWDSRSLESDLQLPHAQGDWLTALALSVSEEVLFSGGKDSIIKVWDCGLRCKDVLQGHRGPISDLLTIDTHLFSASHDRTVRVWKIDQFEPLARMVNR</sequence>
<evidence type="ECO:0000313" key="4">
    <source>
        <dbReference type="EMBL" id="CAJ1394334.1"/>
    </source>
</evidence>
<feature type="repeat" description="WD" evidence="3">
    <location>
        <begin position="20"/>
        <end position="51"/>
    </location>
</feature>
<reference evidence="4" key="1">
    <citation type="submission" date="2023-08" db="EMBL/GenBank/DDBJ databases">
        <authorList>
            <person name="Chen Y."/>
            <person name="Shah S."/>
            <person name="Dougan E. K."/>
            <person name="Thang M."/>
            <person name="Chan C."/>
        </authorList>
    </citation>
    <scope>NUCLEOTIDE SEQUENCE</scope>
</reference>
<feature type="repeat" description="WD" evidence="3">
    <location>
        <begin position="1"/>
        <end position="18"/>
    </location>
</feature>
<gene>
    <name evidence="4" type="ORF">EVOR1521_LOCUS19011</name>
</gene>
<comment type="caution">
    <text evidence="4">The sequence shown here is derived from an EMBL/GenBank/DDBJ whole genome shotgun (WGS) entry which is preliminary data.</text>
</comment>
<organism evidence="4 5">
    <name type="scientific">Effrenium voratum</name>
    <dbReference type="NCBI Taxonomy" id="2562239"/>
    <lineage>
        <taxon>Eukaryota</taxon>
        <taxon>Sar</taxon>
        <taxon>Alveolata</taxon>
        <taxon>Dinophyceae</taxon>
        <taxon>Suessiales</taxon>
        <taxon>Symbiodiniaceae</taxon>
        <taxon>Effrenium</taxon>
    </lineage>
</organism>
<feature type="repeat" description="WD" evidence="3">
    <location>
        <begin position="106"/>
        <end position="138"/>
    </location>
</feature>
<evidence type="ECO:0000256" key="3">
    <source>
        <dbReference type="PROSITE-ProRule" id="PRU00221"/>
    </source>
</evidence>
<dbReference type="PRINTS" id="PR00320">
    <property type="entry name" value="GPROTEINBRPT"/>
</dbReference>